<accession>A0A3A4BPN5</accession>
<dbReference type="Proteomes" id="UP000265768">
    <property type="component" value="Unassembled WGS sequence"/>
</dbReference>
<dbReference type="OrthoDB" id="4824872at2"/>
<keyword evidence="1" id="KW-0812">Transmembrane</keyword>
<comment type="caution">
    <text evidence="2">The sequence shown here is derived from an EMBL/GenBank/DDBJ whole genome shotgun (WGS) entry which is preliminary data.</text>
</comment>
<sequence>MELIAPAGVAGVRRHAEIVLSDLGRDHGMPPEVPGFWLGPAIEALQALINGGDAAEPLREALELDERRSVLLLCLGLAVAGKGERIRASWLGTAFGELSADAPVTRAQRAIWLACARGAYGPAGKAFIFKRLTAATADLPTPLGAGPARWLAALAPYQPGEGMVNVPPELRGVPAITEQAGAALRLARMRAQCERLHALNHPRAGVTPPAPDEPATPVIRELGVERMEAEPADVVRMLVSAREGWDEPLKPLADLLLDDTVSGEGLRHDPQTASLAMKIAAPAVDTVAEALATAATAPPPREVTVSISGYPITIRPGGPDPEELADAQNQYLAERVSGQHPPVLPIALTAAGALVVLVAILLVNWIGIVAGVALAATGGLLIWRHTAQERTRADHVAAELADMREQAHAAAEALDSYAWHAQDRTEKAQADRAAIKSLHP</sequence>
<evidence type="ECO:0000313" key="3">
    <source>
        <dbReference type="Proteomes" id="UP000265768"/>
    </source>
</evidence>
<dbReference type="EMBL" id="QZEY01000003">
    <property type="protein sequence ID" value="RJL33106.1"/>
    <property type="molecule type" value="Genomic_DNA"/>
</dbReference>
<protein>
    <submittedName>
        <fullName evidence="2">Uncharacterized protein</fullName>
    </submittedName>
</protein>
<reference evidence="2 3" key="1">
    <citation type="submission" date="2018-09" db="EMBL/GenBank/DDBJ databases">
        <title>YIM 75507 draft genome.</title>
        <authorList>
            <person name="Tang S."/>
            <person name="Feng Y."/>
        </authorList>
    </citation>
    <scope>NUCLEOTIDE SEQUENCE [LARGE SCALE GENOMIC DNA]</scope>
    <source>
        <strain evidence="2 3">YIM 75507</strain>
    </source>
</reference>
<name>A0A3A4BPN5_9ACTN</name>
<gene>
    <name evidence="2" type="ORF">D5H75_09620</name>
</gene>
<feature type="transmembrane region" description="Helical" evidence="1">
    <location>
        <begin position="350"/>
        <end position="383"/>
    </location>
</feature>
<keyword evidence="1" id="KW-0472">Membrane</keyword>
<dbReference type="RefSeq" id="WP_119926066.1">
    <property type="nucleotide sequence ID" value="NZ_QZEY01000003.1"/>
</dbReference>
<evidence type="ECO:0000313" key="2">
    <source>
        <dbReference type="EMBL" id="RJL33106.1"/>
    </source>
</evidence>
<evidence type="ECO:0000256" key="1">
    <source>
        <dbReference type="SAM" id="Phobius"/>
    </source>
</evidence>
<proteinExistence type="predicted"/>
<keyword evidence="1" id="KW-1133">Transmembrane helix</keyword>
<organism evidence="2 3">
    <name type="scientific">Bailinhaonella thermotolerans</name>
    <dbReference type="NCBI Taxonomy" id="1070861"/>
    <lineage>
        <taxon>Bacteria</taxon>
        <taxon>Bacillati</taxon>
        <taxon>Actinomycetota</taxon>
        <taxon>Actinomycetes</taxon>
        <taxon>Streptosporangiales</taxon>
        <taxon>Streptosporangiaceae</taxon>
        <taxon>Bailinhaonella</taxon>
    </lineage>
</organism>
<dbReference type="AlphaFoldDB" id="A0A3A4BPN5"/>
<keyword evidence="3" id="KW-1185">Reference proteome</keyword>